<evidence type="ECO:0000313" key="2">
    <source>
        <dbReference type="Proteomes" id="UP000054843"/>
    </source>
</evidence>
<proteinExistence type="predicted"/>
<gene>
    <name evidence="1" type="ORF">T10_4562</name>
</gene>
<dbReference type="AlphaFoldDB" id="A0A0V1MW06"/>
<organism evidence="1 2">
    <name type="scientific">Trichinella papuae</name>
    <dbReference type="NCBI Taxonomy" id="268474"/>
    <lineage>
        <taxon>Eukaryota</taxon>
        <taxon>Metazoa</taxon>
        <taxon>Ecdysozoa</taxon>
        <taxon>Nematoda</taxon>
        <taxon>Enoplea</taxon>
        <taxon>Dorylaimia</taxon>
        <taxon>Trichinellida</taxon>
        <taxon>Trichinellidae</taxon>
        <taxon>Trichinella</taxon>
    </lineage>
</organism>
<keyword evidence="2" id="KW-1185">Reference proteome</keyword>
<accession>A0A0V1MW06</accession>
<sequence>MANDEYSSILRCCMKKKDTSKVAAVKTTLTEKFTSAVQQRNPLSLRLPNDRVESYYQRQEEMNSDIFLAFLLKQSRIKDADLRTRSKVRRKIINGSLTSSHGSLSFALP</sequence>
<comment type="caution">
    <text evidence="1">The sequence shown here is derived from an EMBL/GenBank/DDBJ whole genome shotgun (WGS) entry which is preliminary data.</text>
</comment>
<reference evidence="1 2" key="1">
    <citation type="submission" date="2015-01" db="EMBL/GenBank/DDBJ databases">
        <title>Evolution of Trichinella species and genotypes.</title>
        <authorList>
            <person name="Korhonen P.K."/>
            <person name="Edoardo P."/>
            <person name="Giuseppe L.R."/>
            <person name="Gasser R.B."/>
        </authorList>
    </citation>
    <scope>NUCLEOTIDE SEQUENCE [LARGE SCALE GENOMIC DNA]</scope>
    <source>
        <strain evidence="1">ISS1980</strain>
    </source>
</reference>
<name>A0A0V1MW06_9BILA</name>
<dbReference type="EMBL" id="JYDO01000033">
    <property type="protein sequence ID" value="KRZ75960.1"/>
    <property type="molecule type" value="Genomic_DNA"/>
</dbReference>
<protein>
    <submittedName>
        <fullName evidence="1">Uncharacterized protein</fullName>
    </submittedName>
</protein>
<evidence type="ECO:0000313" key="1">
    <source>
        <dbReference type="EMBL" id="KRZ75960.1"/>
    </source>
</evidence>
<dbReference type="Proteomes" id="UP000054843">
    <property type="component" value="Unassembled WGS sequence"/>
</dbReference>